<keyword evidence="4 11" id="KW-0136">Cellulose degradation</keyword>
<keyword evidence="15" id="KW-1185">Reference proteome</keyword>
<evidence type="ECO:0000256" key="8">
    <source>
        <dbReference type="ARBA" id="ARBA00023326"/>
    </source>
</evidence>
<dbReference type="SMART" id="SM00184">
    <property type="entry name" value="RING"/>
    <property type="match status" value="1"/>
</dbReference>
<evidence type="ECO:0000256" key="7">
    <source>
        <dbReference type="ARBA" id="ARBA00023316"/>
    </source>
</evidence>
<dbReference type="SUPFAM" id="SSF57850">
    <property type="entry name" value="RING/U-box"/>
    <property type="match status" value="1"/>
</dbReference>
<comment type="similarity">
    <text evidence="2 10 11">Belongs to the glycosyl hydrolase 9 (cellulase E) family.</text>
</comment>
<keyword evidence="12" id="KW-0472">Membrane</keyword>
<proteinExistence type="inferred from homology"/>
<dbReference type="Proteomes" id="UP000682877">
    <property type="component" value="Chromosome 4"/>
</dbReference>
<dbReference type="FunFam" id="1.50.10.10:FF:000020">
    <property type="entry name" value="Endoglucanase"/>
    <property type="match status" value="2"/>
</dbReference>
<dbReference type="GO" id="GO:0008810">
    <property type="term" value="F:cellulase activity"/>
    <property type="evidence" value="ECO:0007669"/>
    <property type="project" value="UniProtKB-EC"/>
</dbReference>
<evidence type="ECO:0000256" key="12">
    <source>
        <dbReference type="SAM" id="Phobius"/>
    </source>
</evidence>
<evidence type="ECO:0000256" key="10">
    <source>
        <dbReference type="PROSITE-ProRule" id="PRU10059"/>
    </source>
</evidence>
<dbReference type="Pfam" id="PF13639">
    <property type="entry name" value="zf-RING_2"/>
    <property type="match status" value="1"/>
</dbReference>
<keyword evidence="9" id="KW-0862">Zinc</keyword>
<organism evidence="14 15">
    <name type="scientific">Arabidopsis arenosa</name>
    <name type="common">Sand rock-cress</name>
    <name type="synonym">Cardaminopsis arenosa</name>
    <dbReference type="NCBI Taxonomy" id="38785"/>
    <lineage>
        <taxon>Eukaryota</taxon>
        <taxon>Viridiplantae</taxon>
        <taxon>Streptophyta</taxon>
        <taxon>Embryophyta</taxon>
        <taxon>Tracheophyta</taxon>
        <taxon>Spermatophyta</taxon>
        <taxon>Magnoliopsida</taxon>
        <taxon>eudicotyledons</taxon>
        <taxon>Gunneridae</taxon>
        <taxon>Pentapetalae</taxon>
        <taxon>rosids</taxon>
        <taxon>malvids</taxon>
        <taxon>Brassicales</taxon>
        <taxon>Brassicaceae</taxon>
        <taxon>Camelineae</taxon>
        <taxon>Arabidopsis</taxon>
    </lineage>
</organism>
<protein>
    <recommendedName>
        <fullName evidence="11">Endoglucanase</fullName>
        <ecNumber evidence="11">3.2.1.4</ecNumber>
    </recommendedName>
</protein>
<feature type="active site" evidence="10">
    <location>
        <position position="501"/>
    </location>
</feature>
<comment type="catalytic activity">
    <reaction evidence="1 11">
        <text>Endohydrolysis of (1-&gt;4)-beta-D-glucosidic linkages in cellulose, lichenin and cereal beta-D-glucans.</text>
        <dbReference type="EC" id="3.2.1.4"/>
    </reaction>
</comment>
<feature type="active site" evidence="10">
    <location>
        <position position="964"/>
    </location>
</feature>
<dbReference type="InterPro" id="IPR001841">
    <property type="entry name" value="Znf_RING"/>
</dbReference>
<sequence>MFIESVIRFSEFIAESVIIASVVVFTLRLFFRFACFLASRPWRRYRTFTVQHRRRWRKTTAEEKHSSPYCTICLEDAAAGEKMRRITTCNHCFHADCIDPWLEKKSTCPLCRAEIPPVPPGNPLVALFVPPGVIEMFTKGIISDAVTWRGDSALRDGSDAHIDLTGGYYDAGDNMKFGFPLAFTTTMLAWSSVEMESQLKAHHEHENTLAALRWATDYLIKAHPEPNVLYGQVGDGNLDHACWMRPEDMTTPRPSYRIDAQHPGTDLAGETAAAMAAASLAFALSDAAYAKTLIGHAKDLFEFAKEYRGVYHYSIPNAGGFYPSSGYEDELLWAAAWLHRATGDQTYLNYLTQASNKGGARFVFAWDDKFLGAQVLVAKLVFEGKVKNEGKMLEYKSMAEQFICNCAQKGFNNVKKTPGGLLWFLSWDNLQYTATASFALVTYAKYLEAAQTSIQCPNGGVLQAADLFNLARAQVDYILGSNPKNMSYMVGYGTNYPKRPHHRGASIVSIKNDPKPVTCNGGFEAWYNNPKPNPNVLVGAIVGGPDEYDAYGDERSDFQHDEPDTVTVAPLVVMSTAHGAVSTNYGEALTKSLLYFEAQRSGKLPPNQRVTWRGDSALRDGSDAHVDLTGGYYDAGDNMKFGFPLAFMTTMLAWSNIEMASQLKAHQEQENALAALKWATDFLIKAHPEPNVLYGQVGDGNSDHGCWMRPEDMTTPRPSFRIDAQHPGSDLAGETAAAMAAASIAFAPSDEAYAKILIGHAKDLFEFAKAYPGIYQNSITNAGGFYASSGYEDELLWAAAWLHRATNDQIYLDYLTKASGTGGPRTVFAWDDKFVGAQVLVAKLALEGKVESNGKIAEYKSMAEQFICNCAQKGSNNVKKTPGGLLYFLPWNNLQYTTAASFVLSAYSKYLEGAKASIQCPNGALQASDLLDLARSQVDYILGSNPQNMSYMVGVGTNYPKKPHHRAASIVSITKDNTPVTCSEGFNAWFNNPAPNPNVLMGAVVGGPNDNDVYGDERTDYQHAEPAPATAAPFVGVLAAVA</sequence>
<reference evidence="14" key="1">
    <citation type="submission" date="2021-01" db="EMBL/GenBank/DDBJ databases">
        <authorList>
            <person name="Bezrukov I."/>
        </authorList>
    </citation>
    <scope>NUCLEOTIDE SEQUENCE</scope>
</reference>
<dbReference type="SUPFAM" id="SSF48208">
    <property type="entry name" value="Six-hairpin glycosidases"/>
    <property type="match status" value="2"/>
</dbReference>
<keyword evidence="6 10" id="KW-0326">Glycosidase</keyword>
<gene>
    <name evidence="14" type="ORF">AARE701A_LOCUS11409</name>
</gene>
<feature type="domain" description="RING-type" evidence="13">
    <location>
        <begin position="70"/>
        <end position="112"/>
    </location>
</feature>
<name>A0A8S2A9P9_ARAAE</name>
<evidence type="ECO:0000256" key="2">
    <source>
        <dbReference type="ARBA" id="ARBA00007072"/>
    </source>
</evidence>
<dbReference type="InterPro" id="IPR001701">
    <property type="entry name" value="Glyco_hydro_9"/>
</dbReference>
<keyword evidence="9" id="KW-0863">Zinc-finger</keyword>
<dbReference type="Pfam" id="PF00759">
    <property type="entry name" value="Glyco_hydro_9"/>
    <property type="match status" value="2"/>
</dbReference>
<dbReference type="EMBL" id="LR999454">
    <property type="protein sequence ID" value="CAE6049520.1"/>
    <property type="molecule type" value="Genomic_DNA"/>
</dbReference>
<keyword evidence="8 10" id="KW-0624">Polysaccharide degradation</keyword>
<accession>A0A8S2A9P9</accession>
<dbReference type="InterPro" id="IPR013083">
    <property type="entry name" value="Znf_RING/FYVE/PHD"/>
</dbReference>
<keyword evidence="5 10" id="KW-0119">Carbohydrate metabolism</keyword>
<dbReference type="PROSITE" id="PS00592">
    <property type="entry name" value="GH9_2"/>
    <property type="match status" value="2"/>
</dbReference>
<feature type="transmembrane region" description="Helical" evidence="12">
    <location>
        <begin position="12"/>
        <end position="31"/>
    </location>
</feature>
<dbReference type="Gene3D" id="1.50.10.10">
    <property type="match status" value="2"/>
</dbReference>
<evidence type="ECO:0000259" key="13">
    <source>
        <dbReference type="PROSITE" id="PS50089"/>
    </source>
</evidence>
<evidence type="ECO:0000256" key="6">
    <source>
        <dbReference type="ARBA" id="ARBA00023295"/>
    </source>
</evidence>
<dbReference type="InterPro" id="IPR012341">
    <property type="entry name" value="6hp_glycosidase-like_sf"/>
</dbReference>
<evidence type="ECO:0000313" key="14">
    <source>
        <dbReference type="EMBL" id="CAE6049520.1"/>
    </source>
</evidence>
<evidence type="ECO:0000256" key="1">
    <source>
        <dbReference type="ARBA" id="ARBA00000966"/>
    </source>
</evidence>
<evidence type="ECO:0000256" key="5">
    <source>
        <dbReference type="ARBA" id="ARBA00023277"/>
    </source>
</evidence>
<keyword evidence="12" id="KW-1133">Transmembrane helix</keyword>
<evidence type="ECO:0000256" key="11">
    <source>
        <dbReference type="RuleBase" id="RU361166"/>
    </source>
</evidence>
<dbReference type="GO" id="GO:0008270">
    <property type="term" value="F:zinc ion binding"/>
    <property type="evidence" value="ECO:0007669"/>
    <property type="project" value="UniProtKB-KW"/>
</dbReference>
<dbReference type="Gene3D" id="3.30.40.10">
    <property type="entry name" value="Zinc/RING finger domain, C3HC4 (zinc finger)"/>
    <property type="match status" value="1"/>
</dbReference>
<dbReference type="InterPro" id="IPR008928">
    <property type="entry name" value="6-hairpin_glycosidase_sf"/>
</dbReference>
<keyword evidence="3 10" id="KW-0378">Hydrolase</keyword>
<dbReference type="GO" id="GO:0071555">
    <property type="term" value="P:cell wall organization"/>
    <property type="evidence" value="ECO:0007669"/>
    <property type="project" value="UniProtKB-KW"/>
</dbReference>
<dbReference type="GO" id="GO:0030245">
    <property type="term" value="P:cellulose catabolic process"/>
    <property type="evidence" value="ECO:0007669"/>
    <property type="project" value="UniProtKB-KW"/>
</dbReference>
<dbReference type="AlphaFoldDB" id="A0A8S2A9P9"/>
<dbReference type="PANTHER" id="PTHR22298">
    <property type="entry name" value="ENDO-1,4-BETA-GLUCANASE"/>
    <property type="match status" value="1"/>
</dbReference>
<dbReference type="PROSITE" id="PS50089">
    <property type="entry name" value="ZF_RING_2"/>
    <property type="match status" value="1"/>
</dbReference>
<keyword evidence="12" id="KW-0812">Transmembrane</keyword>
<evidence type="ECO:0000256" key="3">
    <source>
        <dbReference type="ARBA" id="ARBA00022801"/>
    </source>
</evidence>
<evidence type="ECO:0000256" key="4">
    <source>
        <dbReference type="ARBA" id="ARBA00023001"/>
    </source>
</evidence>
<evidence type="ECO:0000313" key="15">
    <source>
        <dbReference type="Proteomes" id="UP000682877"/>
    </source>
</evidence>
<evidence type="ECO:0000256" key="9">
    <source>
        <dbReference type="PROSITE-ProRule" id="PRU00175"/>
    </source>
</evidence>
<dbReference type="EC" id="3.2.1.4" evidence="11"/>
<dbReference type="CDD" id="cd16454">
    <property type="entry name" value="RING-H2_PA-TM-RING"/>
    <property type="match status" value="1"/>
</dbReference>
<keyword evidence="7" id="KW-0961">Cell wall biogenesis/degradation</keyword>
<dbReference type="InterPro" id="IPR018221">
    <property type="entry name" value="Glyco_hydro_9_His_AS"/>
</dbReference>
<keyword evidence="9" id="KW-0479">Metal-binding</keyword>